<evidence type="ECO:0000313" key="4">
    <source>
        <dbReference type="Proteomes" id="UP001500220"/>
    </source>
</evidence>
<keyword evidence="2" id="KW-0812">Transmembrane</keyword>
<sequence>MATGLGVEQTTAAVAEGFGNLMAEVGLIIGFGVLLGSLLSATGTLQRRGEDGTGAGHPRRTRCPKWTSRA</sequence>
<dbReference type="Proteomes" id="UP001500220">
    <property type="component" value="Unassembled WGS sequence"/>
</dbReference>
<dbReference type="Pfam" id="PF02447">
    <property type="entry name" value="GntP_permease"/>
    <property type="match status" value="1"/>
</dbReference>
<evidence type="ECO:0000313" key="3">
    <source>
        <dbReference type="EMBL" id="GAA0531960.1"/>
    </source>
</evidence>
<reference evidence="4" key="1">
    <citation type="journal article" date="2019" name="Int. J. Syst. Evol. Microbiol.">
        <title>The Global Catalogue of Microorganisms (GCM) 10K type strain sequencing project: providing services to taxonomists for standard genome sequencing and annotation.</title>
        <authorList>
            <consortium name="The Broad Institute Genomics Platform"/>
            <consortium name="The Broad Institute Genome Sequencing Center for Infectious Disease"/>
            <person name="Wu L."/>
            <person name="Ma J."/>
        </authorList>
    </citation>
    <scope>NUCLEOTIDE SEQUENCE [LARGE SCALE GENOMIC DNA]</scope>
    <source>
        <strain evidence="4">JCM 10664</strain>
    </source>
</reference>
<dbReference type="EMBL" id="BAAAHC010000015">
    <property type="protein sequence ID" value="GAA0531960.1"/>
    <property type="molecule type" value="Genomic_DNA"/>
</dbReference>
<evidence type="ECO:0000256" key="2">
    <source>
        <dbReference type="SAM" id="Phobius"/>
    </source>
</evidence>
<protein>
    <submittedName>
        <fullName evidence="3">Uncharacterized protein</fullName>
    </submittedName>
</protein>
<accession>A0ABP3N3T0</accession>
<keyword evidence="4" id="KW-1185">Reference proteome</keyword>
<feature type="region of interest" description="Disordered" evidence="1">
    <location>
        <begin position="46"/>
        <end position="70"/>
    </location>
</feature>
<gene>
    <name evidence="3" type="ORF">GCM10009545_38010</name>
</gene>
<organism evidence="3 4">
    <name type="scientific">Saccharopolyspora thermophila</name>
    <dbReference type="NCBI Taxonomy" id="89367"/>
    <lineage>
        <taxon>Bacteria</taxon>
        <taxon>Bacillati</taxon>
        <taxon>Actinomycetota</taxon>
        <taxon>Actinomycetes</taxon>
        <taxon>Pseudonocardiales</taxon>
        <taxon>Pseudonocardiaceae</taxon>
        <taxon>Saccharopolyspora</taxon>
    </lineage>
</organism>
<feature type="transmembrane region" description="Helical" evidence="2">
    <location>
        <begin position="20"/>
        <end position="39"/>
    </location>
</feature>
<comment type="caution">
    <text evidence="3">The sequence shown here is derived from an EMBL/GenBank/DDBJ whole genome shotgun (WGS) entry which is preliminary data.</text>
</comment>
<proteinExistence type="predicted"/>
<dbReference type="InterPro" id="IPR003474">
    <property type="entry name" value="Glcn_transporter"/>
</dbReference>
<evidence type="ECO:0000256" key="1">
    <source>
        <dbReference type="SAM" id="MobiDB-lite"/>
    </source>
</evidence>
<keyword evidence="2" id="KW-0472">Membrane</keyword>
<name>A0ABP3N3T0_9PSEU</name>
<keyword evidence="2" id="KW-1133">Transmembrane helix</keyword>